<reference evidence="9" key="1">
    <citation type="submission" date="2016-11" db="UniProtKB">
        <authorList>
            <consortium name="WormBaseParasite"/>
        </authorList>
    </citation>
    <scope>IDENTIFICATION</scope>
</reference>
<dbReference type="SUPFAM" id="SSF103506">
    <property type="entry name" value="Mitochondrial carrier"/>
    <property type="match status" value="1"/>
</dbReference>
<dbReference type="Gene3D" id="1.50.40.10">
    <property type="entry name" value="Mitochondrial carrier domain"/>
    <property type="match status" value="1"/>
</dbReference>
<evidence type="ECO:0000313" key="8">
    <source>
        <dbReference type="Proteomes" id="UP000095287"/>
    </source>
</evidence>
<keyword evidence="7" id="KW-0813">Transport</keyword>
<feature type="repeat" description="Solcar" evidence="6">
    <location>
        <begin position="181"/>
        <end position="267"/>
    </location>
</feature>
<evidence type="ECO:0000256" key="7">
    <source>
        <dbReference type="RuleBase" id="RU000488"/>
    </source>
</evidence>
<feature type="repeat" description="Solcar" evidence="6">
    <location>
        <begin position="79"/>
        <end position="171"/>
    </location>
</feature>
<evidence type="ECO:0000256" key="2">
    <source>
        <dbReference type="ARBA" id="ARBA00006375"/>
    </source>
</evidence>
<evidence type="ECO:0000256" key="3">
    <source>
        <dbReference type="ARBA" id="ARBA00022692"/>
    </source>
</evidence>
<dbReference type="PROSITE" id="PS50920">
    <property type="entry name" value="SOLCAR"/>
    <property type="match status" value="2"/>
</dbReference>
<dbReference type="GO" id="GO:0016020">
    <property type="term" value="C:membrane"/>
    <property type="evidence" value="ECO:0007669"/>
    <property type="project" value="UniProtKB-SubCell"/>
</dbReference>
<protein>
    <submittedName>
        <fullName evidence="9">Mitochondrial thiamine pyrophosphate carrier 1</fullName>
    </submittedName>
</protein>
<keyword evidence="8" id="KW-1185">Reference proteome</keyword>
<sequence length="329" mass="36352">MFAYDVLYATRIQPMLKIVSQEVSIWDRFQASRSGEKKEEIKTESDAPRRVITKGRTFGDAALMVLGHGSSKQAHKRELTSTEHSQAGLVSGVVSRACIQPLDVLKIRFQLQEEPLHGHGRGKYWGVFQAISLIRKEEGVKALWKGHIPAQGLSACYGIVQFTSFDFLSWHANRFSLAKKYGTICDFTCGALAGSLAMASAMPLDVIRTRLVAQGDPPVYRGTGHAILKIWQREGIVGYFKGLSPSLLQIAPFTESSSALVSGAIAGSCAKTILYPLDMVRHRLQIVATDRSTNFGRTTQHRGLVSRRTDALYKDGKGRIGRLMENIRS</sequence>
<keyword evidence="3 6" id="KW-0812">Transmembrane</keyword>
<evidence type="ECO:0000256" key="5">
    <source>
        <dbReference type="ARBA" id="ARBA00023136"/>
    </source>
</evidence>
<dbReference type="InterPro" id="IPR018108">
    <property type="entry name" value="MCP_transmembrane"/>
</dbReference>
<evidence type="ECO:0000256" key="6">
    <source>
        <dbReference type="PROSITE-ProRule" id="PRU00282"/>
    </source>
</evidence>
<dbReference type="PANTHER" id="PTHR24089">
    <property type="entry name" value="SOLUTE CARRIER FAMILY 25"/>
    <property type="match status" value="1"/>
</dbReference>
<proteinExistence type="inferred from homology"/>
<dbReference type="InterPro" id="IPR023395">
    <property type="entry name" value="MCP_dom_sf"/>
</dbReference>
<evidence type="ECO:0000256" key="4">
    <source>
        <dbReference type="ARBA" id="ARBA00022737"/>
    </source>
</evidence>
<keyword evidence="4" id="KW-0677">Repeat</keyword>
<dbReference type="AlphaFoldDB" id="A0A1I7ZJN1"/>
<dbReference type="Pfam" id="PF00153">
    <property type="entry name" value="Mito_carr"/>
    <property type="match status" value="3"/>
</dbReference>
<organism evidence="8 9">
    <name type="scientific">Steinernema glaseri</name>
    <dbReference type="NCBI Taxonomy" id="37863"/>
    <lineage>
        <taxon>Eukaryota</taxon>
        <taxon>Metazoa</taxon>
        <taxon>Ecdysozoa</taxon>
        <taxon>Nematoda</taxon>
        <taxon>Chromadorea</taxon>
        <taxon>Rhabditida</taxon>
        <taxon>Tylenchina</taxon>
        <taxon>Panagrolaimomorpha</taxon>
        <taxon>Strongyloidoidea</taxon>
        <taxon>Steinernematidae</taxon>
        <taxon>Steinernema</taxon>
    </lineage>
</organism>
<evidence type="ECO:0000256" key="1">
    <source>
        <dbReference type="ARBA" id="ARBA00004141"/>
    </source>
</evidence>
<accession>A0A1I7ZJN1</accession>
<comment type="subcellular location">
    <subcellularLocation>
        <location evidence="1">Membrane</location>
        <topology evidence="1">Multi-pass membrane protein</topology>
    </subcellularLocation>
</comment>
<keyword evidence="5 6" id="KW-0472">Membrane</keyword>
<evidence type="ECO:0000313" key="9">
    <source>
        <dbReference type="WBParaSite" id="L893_g2696.t1"/>
    </source>
</evidence>
<comment type="similarity">
    <text evidence="2 7">Belongs to the mitochondrial carrier (TC 2.A.29) family.</text>
</comment>
<name>A0A1I7ZJN1_9BILA</name>
<dbReference type="Proteomes" id="UP000095287">
    <property type="component" value="Unplaced"/>
</dbReference>
<dbReference type="WBParaSite" id="L893_g2696.t1">
    <property type="protein sequence ID" value="L893_g2696.t1"/>
    <property type="gene ID" value="L893_g2696"/>
</dbReference>